<reference evidence="1" key="1">
    <citation type="submission" date="2016-04" db="EMBL/GenBank/DDBJ databases">
        <authorList>
            <person name="Calderon-Fernandez G.M.Sr."/>
        </authorList>
    </citation>
    <scope>NUCLEOTIDE SEQUENCE</scope>
    <source>
        <strain evidence="1">Int1</strain>
        <tissue evidence="1">Integument</tissue>
    </source>
</reference>
<name>A0A161TEN8_TRIIF</name>
<accession>A0A161TEN8</accession>
<dbReference type="AlphaFoldDB" id="A0A161TEN8"/>
<reference evidence="1" key="2">
    <citation type="journal article" date="2017" name="J. Med. Entomol.">
        <title>Transcriptome Analysis of the Triatoma infestans (Hemiptera: Reduviidae) Integument.</title>
        <authorList>
            <person name="Calderon-Fernandez G.M."/>
            <person name="Moriconi D.E."/>
            <person name="Dulbecco A.B."/>
            <person name="Juarez M.P."/>
        </authorList>
    </citation>
    <scope>NUCLEOTIDE SEQUENCE</scope>
    <source>
        <strain evidence="1">Int1</strain>
        <tissue evidence="1">Integument</tissue>
    </source>
</reference>
<organism evidence="1">
    <name type="scientific">Triatoma infestans</name>
    <name type="common">Assassin bug</name>
    <dbReference type="NCBI Taxonomy" id="30076"/>
    <lineage>
        <taxon>Eukaryota</taxon>
        <taxon>Metazoa</taxon>
        <taxon>Ecdysozoa</taxon>
        <taxon>Arthropoda</taxon>
        <taxon>Hexapoda</taxon>
        <taxon>Insecta</taxon>
        <taxon>Pterygota</taxon>
        <taxon>Neoptera</taxon>
        <taxon>Paraneoptera</taxon>
        <taxon>Hemiptera</taxon>
        <taxon>Heteroptera</taxon>
        <taxon>Panheteroptera</taxon>
        <taxon>Cimicomorpha</taxon>
        <taxon>Reduviidae</taxon>
        <taxon>Triatominae</taxon>
        <taxon>Triatoma</taxon>
    </lineage>
</organism>
<dbReference type="EMBL" id="GEMB01001227">
    <property type="protein sequence ID" value="JAS01922.1"/>
    <property type="molecule type" value="Transcribed_RNA"/>
</dbReference>
<evidence type="ECO:0000313" key="1">
    <source>
        <dbReference type="EMBL" id="JAS01922.1"/>
    </source>
</evidence>
<protein>
    <submittedName>
        <fullName evidence="1">E3 ubiquitin-protein ligase ring1</fullName>
    </submittedName>
</protein>
<proteinExistence type="predicted"/>
<sequence>MLNGVYNKNNYASYNFTFAKLHVTLISGWVCNAG</sequence>